<name>A0ABQ6FF89_9RHOO</name>
<sequence>MPVISTDSEIRESDTIQRYMDLPKLLDLLHFKALYLRRADGFTDRLEGALFPSLRSSINAAHSAREIPYDADYFYERSRVGNYVSCWTLGEKDSMAHWQLYAGAKTGVAVTSTIKQLVSTALSWNRDSVIHRVKYVDHRRVNKYVIGNYTDVLQFKHEAYTYEKELRLIVPQEADRQSNPMSLRLKVPNLETLVSGVVVAPEADEEFYEAVKELCRRYDLKAPVRRSKLTGVPV</sequence>
<evidence type="ECO:0000313" key="1">
    <source>
        <dbReference type="EMBL" id="GLT24278.1"/>
    </source>
</evidence>
<dbReference type="EMBL" id="BSPX01000082">
    <property type="protein sequence ID" value="GLT24278.1"/>
    <property type="molecule type" value="Genomic_DNA"/>
</dbReference>
<organism evidence="1 2">
    <name type="scientific">Zoogloea oryzae</name>
    <dbReference type="NCBI Taxonomy" id="310767"/>
    <lineage>
        <taxon>Bacteria</taxon>
        <taxon>Pseudomonadati</taxon>
        <taxon>Pseudomonadota</taxon>
        <taxon>Betaproteobacteria</taxon>
        <taxon>Rhodocyclales</taxon>
        <taxon>Zoogloeaceae</taxon>
        <taxon>Zoogloea</taxon>
    </lineage>
</organism>
<proteinExistence type="predicted"/>
<comment type="caution">
    <text evidence="1">The sequence shown here is derived from an EMBL/GenBank/DDBJ whole genome shotgun (WGS) entry which is preliminary data.</text>
</comment>
<accession>A0ABQ6FF89</accession>
<evidence type="ECO:0000313" key="2">
    <source>
        <dbReference type="Proteomes" id="UP001157167"/>
    </source>
</evidence>
<gene>
    <name evidence="1" type="ORF">GCM10007933_37540</name>
</gene>
<dbReference type="RefSeq" id="WP_284189442.1">
    <property type="nucleotide sequence ID" value="NZ_BSPX01000082.1"/>
</dbReference>
<dbReference type="Proteomes" id="UP001157167">
    <property type="component" value="Unassembled WGS sequence"/>
</dbReference>
<keyword evidence="2" id="KW-1185">Reference proteome</keyword>
<reference evidence="2" key="1">
    <citation type="journal article" date="2019" name="Int. J. Syst. Evol. Microbiol.">
        <title>The Global Catalogue of Microorganisms (GCM) 10K type strain sequencing project: providing services to taxonomists for standard genome sequencing and annotation.</title>
        <authorList>
            <consortium name="The Broad Institute Genomics Platform"/>
            <consortium name="The Broad Institute Genome Sequencing Center for Infectious Disease"/>
            <person name="Wu L."/>
            <person name="Ma J."/>
        </authorList>
    </citation>
    <scope>NUCLEOTIDE SEQUENCE [LARGE SCALE GENOMIC DNA]</scope>
    <source>
        <strain evidence="2">NBRC 102407</strain>
    </source>
</reference>
<protein>
    <submittedName>
        <fullName evidence="1">DUF2971 domain-containing protein</fullName>
    </submittedName>
</protein>